<keyword evidence="7" id="KW-0704">Schiff base</keyword>
<dbReference type="AlphaFoldDB" id="A0A8J2TZ70"/>
<dbReference type="NCBIfam" id="TIGR01182">
    <property type="entry name" value="eda"/>
    <property type="match status" value="1"/>
</dbReference>
<dbReference type="CDD" id="cd00452">
    <property type="entry name" value="KDPG_aldolase"/>
    <property type="match status" value="1"/>
</dbReference>
<keyword evidence="6" id="KW-0456">Lyase</keyword>
<evidence type="ECO:0000256" key="4">
    <source>
        <dbReference type="ARBA" id="ARBA00011233"/>
    </source>
</evidence>
<dbReference type="PANTHER" id="PTHR30246">
    <property type="entry name" value="2-KETO-3-DEOXY-6-PHOSPHOGLUCONATE ALDOLASE"/>
    <property type="match status" value="1"/>
</dbReference>
<evidence type="ECO:0000313" key="9">
    <source>
        <dbReference type="EMBL" id="GGA19540.1"/>
    </source>
</evidence>
<dbReference type="Gene3D" id="3.20.20.70">
    <property type="entry name" value="Aldolase class I"/>
    <property type="match status" value="1"/>
</dbReference>
<sequence>MSAGTTPVPPAAVDAALGPVRVLPVVSLDDAAAAVPLAEALAEGGITAVEITFRTAEAAKAIEAIAASCPQTRVGAGTLLTPDDVRRAVDAGARFGISPGWDPQTEAAAAEAGLPYIPGVATAAEAQQRLAQGYRTLKFFPAEAAGGRGALRQLLAPFRRLEPSFIPTGGIGPGSLSDWLSIPGVRAVGGSWLAPEKLIAAGDWNGIAALASDAVAASSPREDLP</sequence>
<dbReference type="SUPFAM" id="SSF51569">
    <property type="entry name" value="Aldolase"/>
    <property type="match status" value="1"/>
</dbReference>
<reference evidence="9" key="2">
    <citation type="submission" date="2020-09" db="EMBL/GenBank/DDBJ databases">
        <authorList>
            <person name="Sun Q."/>
            <person name="Zhou Y."/>
        </authorList>
    </citation>
    <scope>NUCLEOTIDE SEQUENCE</scope>
    <source>
        <strain evidence="9">CGMCC 1.12785</strain>
    </source>
</reference>
<dbReference type="EMBL" id="BMFY01000010">
    <property type="protein sequence ID" value="GGA19540.1"/>
    <property type="molecule type" value="Genomic_DNA"/>
</dbReference>
<comment type="catalytic activity">
    <reaction evidence="1">
        <text>2-dehydro-3-deoxy-6-phospho-D-gluconate = D-glyceraldehyde 3-phosphate + pyruvate</text>
        <dbReference type="Rhea" id="RHEA:17089"/>
        <dbReference type="ChEBI" id="CHEBI:15361"/>
        <dbReference type="ChEBI" id="CHEBI:57569"/>
        <dbReference type="ChEBI" id="CHEBI:59776"/>
        <dbReference type="EC" id="4.1.2.14"/>
    </reaction>
</comment>
<dbReference type="PROSITE" id="PS00160">
    <property type="entry name" value="ALDOLASE_KDPG_KHG_2"/>
    <property type="match status" value="1"/>
</dbReference>
<dbReference type="PANTHER" id="PTHR30246:SF1">
    <property type="entry name" value="2-DEHYDRO-3-DEOXY-6-PHOSPHOGALACTONATE ALDOLASE-RELATED"/>
    <property type="match status" value="1"/>
</dbReference>
<evidence type="ECO:0000256" key="1">
    <source>
        <dbReference type="ARBA" id="ARBA00000654"/>
    </source>
</evidence>
<reference evidence="9" key="1">
    <citation type="journal article" date="2014" name="Int. J. Syst. Evol. Microbiol.">
        <title>Complete genome sequence of Corynebacterium casei LMG S-19264T (=DSM 44701T), isolated from a smear-ripened cheese.</title>
        <authorList>
            <consortium name="US DOE Joint Genome Institute (JGI-PGF)"/>
            <person name="Walter F."/>
            <person name="Albersmeier A."/>
            <person name="Kalinowski J."/>
            <person name="Ruckert C."/>
        </authorList>
    </citation>
    <scope>NUCLEOTIDE SEQUENCE</scope>
    <source>
        <strain evidence="9">CGMCC 1.12785</strain>
    </source>
</reference>
<evidence type="ECO:0000256" key="3">
    <source>
        <dbReference type="ARBA" id="ARBA00006906"/>
    </source>
</evidence>
<evidence type="ECO:0000256" key="8">
    <source>
        <dbReference type="ARBA" id="ARBA00023277"/>
    </source>
</evidence>
<evidence type="ECO:0000256" key="2">
    <source>
        <dbReference type="ARBA" id="ARBA00004736"/>
    </source>
</evidence>
<gene>
    <name evidence="9" type="ORF">GCM10011333_23310</name>
</gene>
<dbReference type="EC" id="4.1.2.14" evidence="5"/>
<dbReference type="InterPro" id="IPR031338">
    <property type="entry name" value="KDPG/KHG_AS_2"/>
</dbReference>
<dbReference type="GO" id="GO:0008675">
    <property type="term" value="F:2-dehydro-3-deoxy-phosphogluconate aldolase activity"/>
    <property type="evidence" value="ECO:0007669"/>
    <property type="project" value="UniProtKB-EC"/>
</dbReference>
<accession>A0A8J2TZ70</accession>
<keyword evidence="10" id="KW-1185">Reference proteome</keyword>
<dbReference type="Pfam" id="PF01081">
    <property type="entry name" value="Aldolase"/>
    <property type="match status" value="1"/>
</dbReference>
<comment type="subunit">
    <text evidence="4">Homotrimer.</text>
</comment>
<evidence type="ECO:0000256" key="5">
    <source>
        <dbReference type="ARBA" id="ARBA00013063"/>
    </source>
</evidence>
<dbReference type="InterPro" id="IPR000887">
    <property type="entry name" value="Aldlse_KDPG_KHG"/>
</dbReference>
<organism evidence="9 10">
    <name type="scientific">Sediminivirga luteola</name>
    <dbReference type="NCBI Taxonomy" id="1774748"/>
    <lineage>
        <taxon>Bacteria</taxon>
        <taxon>Bacillati</taxon>
        <taxon>Actinomycetota</taxon>
        <taxon>Actinomycetes</taxon>
        <taxon>Micrococcales</taxon>
        <taxon>Brevibacteriaceae</taxon>
        <taxon>Sediminivirga</taxon>
    </lineage>
</organism>
<dbReference type="PROSITE" id="PS00159">
    <property type="entry name" value="ALDOLASE_KDPG_KHG_1"/>
    <property type="match status" value="1"/>
</dbReference>
<evidence type="ECO:0000256" key="6">
    <source>
        <dbReference type="ARBA" id="ARBA00023239"/>
    </source>
</evidence>
<dbReference type="InterPro" id="IPR031337">
    <property type="entry name" value="KDPG/KHG_AS_1"/>
</dbReference>
<dbReference type="RefSeq" id="WP_188551072.1">
    <property type="nucleotide sequence ID" value="NZ_BMFY01000010.1"/>
</dbReference>
<comment type="caution">
    <text evidence="9">The sequence shown here is derived from an EMBL/GenBank/DDBJ whole genome shotgun (WGS) entry which is preliminary data.</text>
</comment>
<evidence type="ECO:0000313" key="10">
    <source>
        <dbReference type="Proteomes" id="UP000616114"/>
    </source>
</evidence>
<comment type="pathway">
    <text evidence="2">Carbohydrate acid metabolism; 2-dehydro-3-deoxy-D-gluconate degradation; D-glyceraldehyde 3-phosphate and pyruvate from 2-dehydro-3-deoxy-D-gluconate: step 2/2.</text>
</comment>
<evidence type="ECO:0000256" key="7">
    <source>
        <dbReference type="ARBA" id="ARBA00023270"/>
    </source>
</evidence>
<comment type="similarity">
    <text evidence="3">Belongs to the KHG/KDPG aldolase family.</text>
</comment>
<keyword evidence="8" id="KW-0119">Carbohydrate metabolism</keyword>
<dbReference type="Proteomes" id="UP000616114">
    <property type="component" value="Unassembled WGS sequence"/>
</dbReference>
<protein>
    <recommendedName>
        <fullName evidence="5">2-dehydro-3-deoxy-phosphogluconate aldolase</fullName>
        <ecNumber evidence="5">4.1.2.14</ecNumber>
    </recommendedName>
</protein>
<name>A0A8J2TZ70_9MICO</name>
<dbReference type="InterPro" id="IPR013785">
    <property type="entry name" value="Aldolase_TIM"/>
</dbReference>
<proteinExistence type="inferred from homology"/>